<dbReference type="RefSeq" id="WP_015279347.1">
    <property type="nucleotide sequence ID" value="NC_019940.1"/>
</dbReference>
<dbReference type="PATRIC" id="fig|765912.4.peg.325"/>
<dbReference type="InterPro" id="IPR043502">
    <property type="entry name" value="DNA/RNA_pol_sf"/>
</dbReference>
<dbReference type="HOGENOM" id="CLU_013584_7_1_6"/>
<reference evidence="3 4" key="1">
    <citation type="submission" date="2011-09" db="EMBL/GenBank/DDBJ databases">
        <title>Complete sequence of chromosome of Thioflavicoccus mobilis 8321.</title>
        <authorList>
            <consortium name="US DOE Joint Genome Institute"/>
            <person name="Lucas S."/>
            <person name="Han J."/>
            <person name="Lapidus A."/>
            <person name="Cheng J.-F."/>
            <person name="Goodwin L."/>
            <person name="Pitluck S."/>
            <person name="Peters L."/>
            <person name="Ovchinnikova G."/>
            <person name="Lu M."/>
            <person name="Detter J.C."/>
            <person name="Han C."/>
            <person name="Tapia R."/>
            <person name="Land M."/>
            <person name="Hauser L."/>
            <person name="Kyrpides N."/>
            <person name="Ivanova N."/>
            <person name="Pagani I."/>
            <person name="Vogl K."/>
            <person name="Liu Z."/>
            <person name="Imhoff J."/>
            <person name="Thiel V."/>
            <person name="Frigaard N.-U."/>
            <person name="Bryant D."/>
            <person name="Woyke T."/>
        </authorList>
    </citation>
    <scope>NUCLEOTIDE SEQUENCE [LARGE SCALE GENOMIC DNA]</scope>
    <source>
        <strain evidence="3 4">8321</strain>
    </source>
</reference>
<dbReference type="eggNOG" id="COG3344">
    <property type="taxonomic scope" value="Bacteria"/>
</dbReference>
<dbReference type="Pfam" id="PF00078">
    <property type="entry name" value="RVT_1"/>
    <property type="match status" value="1"/>
</dbReference>
<keyword evidence="4" id="KW-1185">Reference proteome</keyword>
<proteinExistence type="inferred from homology"/>
<evidence type="ECO:0000313" key="3">
    <source>
        <dbReference type="EMBL" id="AGA89197.1"/>
    </source>
</evidence>
<dbReference type="EMBL" id="CP003051">
    <property type="protein sequence ID" value="AGA89197.1"/>
    <property type="molecule type" value="Genomic_DNA"/>
</dbReference>
<keyword evidence="3" id="KW-0695">RNA-directed DNA polymerase</keyword>
<dbReference type="InterPro" id="IPR051083">
    <property type="entry name" value="GrpII_Intron_Splice-Mob/Def"/>
</dbReference>
<dbReference type="PANTHER" id="PTHR34047:SF8">
    <property type="entry name" value="PROTEIN YKFC"/>
    <property type="match status" value="1"/>
</dbReference>
<protein>
    <submittedName>
        <fullName evidence="3">Retron-type reverse transcriptase</fullName>
    </submittedName>
</protein>
<dbReference type="KEGG" id="tmb:Thimo_0327"/>
<dbReference type="Proteomes" id="UP000010816">
    <property type="component" value="Chromosome"/>
</dbReference>
<organism evidence="3 4">
    <name type="scientific">Thioflavicoccus mobilis 8321</name>
    <dbReference type="NCBI Taxonomy" id="765912"/>
    <lineage>
        <taxon>Bacteria</taxon>
        <taxon>Pseudomonadati</taxon>
        <taxon>Pseudomonadota</taxon>
        <taxon>Gammaproteobacteria</taxon>
        <taxon>Chromatiales</taxon>
        <taxon>Chromatiaceae</taxon>
        <taxon>Thioflavicoccus</taxon>
    </lineage>
</organism>
<evidence type="ECO:0000259" key="2">
    <source>
        <dbReference type="PROSITE" id="PS50878"/>
    </source>
</evidence>
<evidence type="ECO:0000313" key="4">
    <source>
        <dbReference type="Proteomes" id="UP000010816"/>
    </source>
</evidence>
<keyword evidence="3" id="KW-0548">Nucleotidyltransferase</keyword>
<dbReference type="GO" id="GO:0003964">
    <property type="term" value="F:RNA-directed DNA polymerase activity"/>
    <property type="evidence" value="ECO:0007669"/>
    <property type="project" value="UniProtKB-KW"/>
</dbReference>
<evidence type="ECO:0000256" key="1">
    <source>
        <dbReference type="ARBA" id="ARBA00034120"/>
    </source>
</evidence>
<gene>
    <name evidence="3" type="ORF">Thimo_0327</name>
</gene>
<dbReference type="SUPFAM" id="SSF56672">
    <property type="entry name" value="DNA/RNA polymerases"/>
    <property type="match status" value="1"/>
</dbReference>
<sequence length="279" mass="32028">MKPTLLEQAMSPEVLDRAWRKLKGEHTPWSPTVSRDDLQHHLMRHLLACREEVLDGAYRPLPLRQFPVRKPDGRQRVLTAQFLRDKLVQRALLTVLEPRAEALFHDDSFAYRPERNVAKALAKVRERVRIGLDWLVDADIEKFFDSIPHRPLLRVLDGFVADAKAMKLIERWLGQGAHVRSLLATPRGIAQGAILSPLFCNLYLHGFDRSLDSAHIPFVRFADDFLLFAPTRSDAGRAMEHAARRLERLDLRLHPDKTRVVRSGREVIFLGETLPGPTR</sequence>
<dbReference type="InterPro" id="IPR000477">
    <property type="entry name" value="RT_dom"/>
</dbReference>
<name>L0GTR0_9GAMM</name>
<dbReference type="AlphaFoldDB" id="L0GTR0"/>
<dbReference type="STRING" id="765912.Thimo_0327"/>
<dbReference type="CDD" id="cd01651">
    <property type="entry name" value="RT_G2_intron"/>
    <property type="match status" value="1"/>
</dbReference>
<feature type="domain" description="Reverse transcriptase" evidence="2">
    <location>
        <begin position="49"/>
        <end position="274"/>
    </location>
</feature>
<keyword evidence="3" id="KW-0808">Transferase</keyword>
<dbReference type="PANTHER" id="PTHR34047">
    <property type="entry name" value="NUCLEAR INTRON MATURASE 1, MITOCHONDRIAL-RELATED"/>
    <property type="match status" value="1"/>
</dbReference>
<comment type="similarity">
    <text evidence="1">Belongs to the bacterial reverse transcriptase family.</text>
</comment>
<dbReference type="PROSITE" id="PS50878">
    <property type="entry name" value="RT_POL"/>
    <property type="match status" value="1"/>
</dbReference>
<accession>L0GTR0</accession>